<protein>
    <submittedName>
        <fullName evidence="2">Uncharacterized protein</fullName>
    </submittedName>
</protein>
<evidence type="ECO:0000313" key="3">
    <source>
        <dbReference type="Proteomes" id="UP000235371"/>
    </source>
</evidence>
<dbReference type="RefSeq" id="XP_024739344.1">
    <property type="nucleotide sequence ID" value="XM_024882789.1"/>
</dbReference>
<feature type="region of interest" description="Disordered" evidence="1">
    <location>
        <begin position="133"/>
        <end position="157"/>
    </location>
</feature>
<feature type="region of interest" description="Disordered" evidence="1">
    <location>
        <begin position="87"/>
        <end position="121"/>
    </location>
</feature>
<feature type="compositionally biased region" description="Basic and acidic residues" evidence="1">
    <location>
        <begin position="96"/>
        <end position="117"/>
    </location>
</feature>
<accession>A0A2J6THE9</accession>
<proteinExistence type="predicted"/>
<dbReference type="AlphaFoldDB" id="A0A2J6THE9"/>
<dbReference type="Proteomes" id="UP000235371">
    <property type="component" value="Unassembled WGS sequence"/>
</dbReference>
<name>A0A2J6THE9_9HELO</name>
<reference evidence="2 3" key="1">
    <citation type="submission" date="2016-04" db="EMBL/GenBank/DDBJ databases">
        <title>A degradative enzymes factory behind the ericoid mycorrhizal symbiosis.</title>
        <authorList>
            <consortium name="DOE Joint Genome Institute"/>
            <person name="Martino E."/>
            <person name="Morin E."/>
            <person name="Grelet G."/>
            <person name="Kuo A."/>
            <person name="Kohler A."/>
            <person name="Daghino S."/>
            <person name="Barry K."/>
            <person name="Choi C."/>
            <person name="Cichocki N."/>
            <person name="Clum A."/>
            <person name="Copeland A."/>
            <person name="Hainaut M."/>
            <person name="Haridas S."/>
            <person name="Labutti K."/>
            <person name="Lindquist E."/>
            <person name="Lipzen A."/>
            <person name="Khouja H.-R."/>
            <person name="Murat C."/>
            <person name="Ohm R."/>
            <person name="Olson A."/>
            <person name="Spatafora J."/>
            <person name="Veneault-Fourrey C."/>
            <person name="Henrissat B."/>
            <person name="Grigoriev I."/>
            <person name="Martin F."/>
            <person name="Perotto S."/>
        </authorList>
    </citation>
    <scope>NUCLEOTIDE SEQUENCE [LARGE SCALE GENOMIC DNA]</scope>
    <source>
        <strain evidence="2 3">E</strain>
    </source>
</reference>
<gene>
    <name evidence="2" type="ORF">K444DRAFT_627373</name>
</gene>
<dbReference type="InParanoid" id="A0A2J6THE9"/>
<dbReference type="GeneID" id="36590866"/>
<evidence type="ECO:0000256" key="1">
    <source>
        <dbReference type="SAM" id="MobiDB-lite"/>
    </source>
</evidence>
<sequence>MVVPKLDTTSTSIFSLSISALLVRLHHGINFALVGAMIKVVQRLQDCILTLQNPVAEPLWKRLDIVEFFESALLCVWHPEEDHDQLDDIGSSGAHGIEHERKEHRQDTGLEKSRSDSPTHFYLTMGKRKDLSVVRKRDRSLSRRVEHGKDVDEHRHQRQILAHAPIQEEDLLK</sequence>
<feature type="compositionally biased region" description="Basic and acidic residues" evidence="1">
    <location>
        <begin position="133"/>
        <end position="155"/>
    </location>
</feature>
<evidence type="ECO:0000313" key="2">
    <source>
        <dbReference type="EMBL" id="PMD62440.1"/>
    </source>
</evidence>
<keyword evidence="3" id="KW-1185">Reference proteome</keyword>
<dbReference type="EMBL" id="KZ613783">
    <property type="protein sequence ID" value="PMD62440.1"/>
    <property type="molecule type" value="Genomic_DNA"/>
</dbReference>
<organism evidence="2 3">
    <name type="scientific">Hyaloscypha bicolor E</name>
    <dbReference type="NCBI Taxonomy" id="1095630"/>
    <lineage>
        <taxon>Eukaryota</taxon>
        <taxon>Fungi</taxon>
        <taxon>Dikarya</taxon>
        <taxon>Ascomycota</taxon>
        <taxon>Pezizomycotina</taxon>
        <taxon>Leotiomycetes</taxon>
        <taxon>Helotiales</taxon>
        <taxon>Hyaloscyphaceae</taxon>
        <taxon>Hyaloscypha</taxon>
        <taxon>Hyaloscypha bicolor</taxon>
    </lineage>
</organism>